<evidence type="ECO:0000256" key="2">
    <source>
        <dbReference type="ARBA" id="ARBA00022679"/>
    </source>
</evidence>
<dbReference type="GO" id="GO:0016301">
    <property type="term" value="F:kinase activity"/>
    <property type="evidence" value="ECO:0007669"/>
    <property type="project" value="UniProtKB-KW"/>
</dbReference>
<dbReference type="PANTHER" id="PTHR43085">
    <property type="entry name" value="HEXOKINASE FAMILY MEMBER"/>
    <property type="match status" value="1"/>
</dbReference>
<organism evidence="7 8">
    <name type="scientific">Deinococcus navajonensis</name>
    <dbReference type="NCBI Taxonomy" id="309884"/>
    <lineage>
        <taxon>Bacteria</taxon>
        <taxon>Thermotogati</taxon>
        <taxon>Deinococcota</taxon>
        <taxon>Deinococci</taxon>
        <taxon>Deinococcales</taxon>
        <taxon>Deinococcaceae</taxon>
        <taxon>Deinococcus</taxon>
    </lineage>
</organism>
<protein>
    <submittedName>
        <fullName evidence="7">Carbohydrate kinase</fullName>
        <ecNumber evidence="7">2.7.1.-</ecNumber>
    </submittedName>
</protein>
<dbReference type="Gene3D" id="3.40.1190.20">
    <property type="match status" value="1"/>
</dbReference>
<evidence type="ECO:0000256" key="1">
    <source>
        <dbReference type="ARBA" id="ARBA00010688"/>
    </source>
</evidence>
<dbReference type="InterPro" id="IPR002173">
    <property type="entry name" value="Carboh/pur_kinase_PfkB_CS"/>
</dbReference>
<evidence type="ECO:0000256" key="5">
    <source>
        <dbReference type="ARBA" id="ARBA00022840"/>
    </source>
</evidence>
<evidence type="ECO:0000256" key="3">
    <source>
        <dbReference type="ARBA" id="ARBA00022741"/>
    </source>
</evidence>
<name>A0ABV8XSL0_9DEIO</name>
<keyword evidence="3" id="KW-0547">Nucleotide-binding</keyword>
<gene>
    <name evidence="7" type="ORF">ACFOZ9_13825</name>
</gene>
<comment type="caution">
    <text evidence="7">The sequence shown here is derived from an EMBL/GenBank/DDBJ whole genome shotgun (WGS) entry which is preliminary data.</text>
</comment>
<dbReference type="EMBL" id="JBHSEH010000020">
    <property type="protein sequence ID" value="MFC4427290.1"/>
    <property type="molecule type" value="Genomic_DNA"/>
</dbReference>
<dbReference type="SUPFAM" id="SSF53613">
    <property type="entry name" value="Ribokinase-like"/>
    <property type="match status" value="1"/>
</dbReference>
<dbReference type="Proteomes" id="UP001595998">
    <property type="component" value="Unassembled WGS sequence"/>
</dbReference>
<dbReference type="RefSeq" id="WP_380040626.1">
    <property type="nucleotide sequence ID" value="NZ_JBHSEH010000020.1"/>
</dbReference>
<reference evidence="8" key="1">
    <citation type="journal article" date="2019" name="Int. J. Syst. Evol. Microbiol.">
        <title>The Global Catalogue of Microorganisms (GCM) 10K type strain sequencing project: providing services to taxonomists for standard genome sequencing and annotation.</title>
        <authorList>
            <consortium name="The Broad Institute Genomics Platform"/>
            <consortium name="The Broad Institute Genome Sequencing Center for Infectious Disease"/>
            <person name="Wu L."/>
            <person name="Ma J."/>
        </authorList>
    </citation>
    <scope>NUCLEOTIDE SEQUENCE [LARGE SCALE GENOMIC DNA]</scope>
    <source>
        <strain evidence="8">CCUG 56029</strain>
    </source>
</reference>
<evidence type="ECO:0000256" key="4">
    <source>
        <dbReference type="ARBA" id="ARBA00022777"/>
    </source>
</evidence>
<dbReference type="InterPro" id="IPR029056">
    <property type="entry name" value="Ribokinase-like"/>
</dbReference>
<evidence type="ECO:0000313" key="7">
    <source>
        <dbReference type="EMBL" id="MFC4427290.1"/>
    </source>
</evidence>
<keyword evidence="5" id="KW-0067">ATP-binding</keyword>
<proteinExistence type="inferred from homology"/>
<sequence>MTRVLACGGAVIDFVHDGQGRWQARAGGSAWNVARVLATLGLTTGFIGTLSRDPFGERLVQEGTRHGLDLRSAPRVDAPTALSVIHCSHPAQYAFYAENSADSQFGGVPEDAWDGAQAAYFGGITLMRDPARDAFVHLAHEARRRGLLVVYDPNFRPQLADAYREVYGHYVAVADLIKVSEDDLRGLLPGLTSDDALDQLRRLNPGATFLLTLGDRGARLIGPEADLPHPGYPVEVADTVGAGDASIGGLLYATLRAPPLPPPERLAFALACAAAACTRPGAHAPSLPEIDAVQKETPS</sequence>
<keyword evidence="4 7" id="KW-0418">Kinase</keyword>
<dbReference type="EC" id="2.7.1.-" evidence="7"/>
<feature type="domain" description="Carbohydrate kinase PfkB" evidence="6">
    <location>
        <begin position="2"/>
        <end position="288"/>
    </location>
</feature>
<dbReference type="InterPro" id="IPR050306">
    <property type="entry name" value="PfkB_Carbo_kinase"/>
</dbReference>
<dbReference type="CDD" id="cd01167">
    <property type="entry name" value="bac_FRK"/>
    <property type="match status" value="1"/>
</dbReference>
<evidence type="ECO:0000259" key="6">
    <source>
        <dbReference type="Pfam" id="PF00294"/>
    </source>
</evidence>
<comment type="similarity">
    <text evidence="1">Belongs to the carbohydrate kinase PfkB family.</text>
</comment>
<evidence type="ECO:0000313" key="8">
    <source>
        <dbReference type="Proteomes" id="UP001595998"/>
    </source>
</evidence>
<dbReference type="InterPro" id="IPR011611">
    <property type="entry name" value="PfkB_dom"/>
</dbReference>
<keyword evidence="8" id="KW-1185">Reference proteome</keyword>
<dbReference type="PANTHER" id="PTHR43085:SF1">
    <property type="entry name" value="PSEUDOURIDINE KINASE-RELATED"/>
    <property type="match status" value="1"/>
</dbReference>
<dbReference type="PROSITE" id="PS00584">
    <property type="entry name" value="PFKB_KINASES_2"/>
    <property type="match status" value="1"/>
</dbReference>
<keyword evidence="2 7" id="KW-0808">Transferase</keyword>
<accession>A0ABV8XSL0</accession>
<dbReference type="Pfam" id="PF00294">
    <property type="entry name" value="PfkB"/>
    <property type="match status" value="1"/>
</dbReference>